<evidence type="ECO:0000259" key="3">
    <source>
        <dbReference type="Pfam" id="PF01370"/>
    </source>
</evidence>
<feature type="domain" description="NAD-dependent epimerase/dehydratase" evidence="3">
    <location>
        <begin position="6"/>
        <end position="225"/>
    </location>
</feature>
<gene>
    <name evidence="4" type="ORF">CWE11_11210</name>
</gene>
<dbReference type="EMBL" id="PIPM01000018">
    <property type="protein sequence ID" value="RUO27868.1"/>
    <property type="molecule type" value="Genomic_DNA"/>
</dbReference>
<dbReference type="Proteomes" id="UP000288405">
    <property type="component" value="Unassembled WGS sequence"/>
</dbReference>
<dbReference type="PANTHER" id="PTHR43000">
    <property type="entry name" value="DTDP-D-GLUCOSE 4,6-DEHYDRATASE-RELATED"/>
    <property type="match status" value="1"/>
</dbReference>
<keyword evidence="5" id="KW-1185">Reference proteome</keyword>
<dbReference type="Pfam" id="PF01370">
    <property type="entry name" value="Epimerase"/>
    <property type="match status" value="1"/>
</dbReference>
<dbReference type="InterPro" id="IPR001509">
    <property type="entry name" value="Epimerase_deHydtase"/>
</dbReference>
<evidence type="ECO:0000313" key="4">
    <source>
        <dbReference type="EMBL" id="RUO27868.1"/>
    </source>
</evidence>
<proteinExistence type="inferred from homology"/>
<name>A0A432WAV1_9GAMM</name>
<sequence>MISLAITGSSGFVGSHLIRSLRDRTESKYHIACLAREDRKEADAFIAFDLSSEFQLESFLTSTDVIIHCAARVHQMSEGALASDNQYVQANVVATARLAQQAAAAGAKRFIFLSSVKALGESTAPNEAYRFDSAYNPQDPYGESKAEAEKELVKIARETGMEVTIIRAPLVYGPGVKANFASLLKLAEKNLPLPLGSVNNARSMVGIQNLVDLIVTCIDHPNAGNQIFMASDGHDVSTSELLKEMTRAFGKKPRLLPFPMSLMSFAARLVGKGAIADRLFGSLRVDIEHTKKTLDWVPKVSLQEELARCVEYMKGQEK</sequence>
<dbReference type="RefSeq" id="WP_126777719.1">
    <property type="nucleotide sequence ID" value="NZ_PIPM01000018.1"/>
</dbReference>
<comment type="pathway">
    <text evidence="1">Bacterial outer membrane biogenesis; LPS O-antigen biosynthesis.</text>
</comment>
<dbReference type="SUPFAM" id="SSF51735">
    <property type="entry name" value="NAD(P)-binding Rossmann-fold domains"/>
    <property type="match status" value="1"/>
</dbReference>
<dbReference type="OrthoDB" id="9801056at2"/>
<organism evidence="4 5">
    <name type="scientific">Aliidiomarina sanyensis</name>
    <dbReference type="NCBI Taxonomy" id="1249555"/>
    <lineage>
        <taxon>Bacteria</taxon>
        <taxon>Pseudomonadati</taxon>
        <taxon>Pseudomonadota</taxon>
        <taxon>Gammaproteobacteria</taxon>
        <taxon>Alteromonadales</taxon>
        <taxon>Idiomarinaceae</taxon>
        <taxon>Aliidiomarina</taxon>
    </lineage>
</organism>
<dbReference type="AlphaFoldDB" id="A0A432WAV1"/>
<accession>A0A432WAV1</accession>
<evidence type="ECO:0000256" key="1">
    <source>
        <dbReference type="ARBA" id="ARBA00005125"/>
    </source>
</evidence>
<dbReference type="InterPro" id="IPR036291">
    <property type="entry name" value="NAD(P)-bd_dom_sf"/>
</dbReference>
<protein>
    <submittedName>
        <fullName evidence="4">UDP-glucose 4-epimerase</fullName>
    </submittedName>
</protein>
<reference evidence="4 5" key="1">
    <citation type="journal article" date="2011" name="Front. Microbiol.">
        <title>Genomic signatures of strain selection and enhancement in Bacillus atrophaeus var. globigii, a historical biowarfare simulant.</title>
        <authorList>
            <person name="Gibbons H.S."/>
            <person name="Broomall S.M."/>
            <person name="McNew L.A."/>
            <person name="Daligault H."/>
            <person name="Chapman C."/>
            <person name="Bruce D."/>
            <person name="Karavis M."/>
            <person name="Krepps M."/>
            <person name="McGregor P.A."/>
            <person name="Hong C."/>
            <person name="Park K.H."/>
            <person name="Akmal A."/>
            <person name="Feldman A."/>
            <person name="Lin J.S."/>
            <person name="Chang W.E."/>
            <person name="Higgs B.W."/>
            <person name="Demirev P."/>
            <person name="Lindquist J."/>
            <person name="Liem A."/>
            <person name="Fochler E."/>
            <person name="Read T.D."/>
            <person name="Tapia R."/>
            <person name="Johnson S."/>
            <person name="Bishop-Lilly K.A."/>
            <person name="Detter C."/>
            <person name="Han C."/>
            <person name="Sozhamannan S."/>
            <person name="Rosenzweig C.N."/>
            <person name="Skowronski E.W."/>
        </authorList>
    </citation>
    <scope>NUCLEOTIDE SEQUENCE [LARGE SCALE GENOMIC DNA]</scope>
    <source>
        <strain evidence="4 5">GYP-17</strain>
    </source>
</reference>
<dbReference type="Gene3D" id="3.40.50.720">
    <property type="entry name" value="NAD(P)-binding Rossmann-like Domain"/>
    <property type="match status" value="1"/>
</dbReference>
<evidence type="ECO:0000313" key="5">
    <source>
        <dbReference type="Proteomes" id="UP000288405"/>
    </source>
</evidence>
<comment type="caution">
    <text evidence="4">The sequence shown here is derived from an EMBL/GenBank/DDBJ whole genome shotgun (WGS) entry which is preliminary data.</text>
</comment>
<evidence type="ECO:0000256" key="2">
    <source>
        <dbReference type="ARBA" id="ARBA00007637"/>
    </source>
</evidence>
<comment type="similarity">
    <text evidence="2">Belongs to the NAD(P)-dependent epimerase/dehydratase family.</text>
</comment>